<evidence type="ECO:0000313" key="2">
    <source>
        <dbReference type="Proteomes" id="UP000479000"/>
    </source>
</evidence>
<dbReference type="Proteomes" id="UP000479000">
    <property type="component" value="Unassembled WGS sequence"/>
</dbReference>
<proteinExistence type="predicted"/>
<dbReference type="EMBL" id="CADCXU010020162">
    <property type="protein sequence ID" value="CAB0008127.1"/>
    <property type="molecule type" value="Genomic_DNA"/>
</dbReference>
<evidence type="ECO:0000313" key="1">
    <source>
        <dbReference type="EMBL" id="CAB0008127.1"/>
    </source>
</evidence>
<feature type="non-terminal residue" evidence="1">
    <location>
        <position position="96"/>
    </location>
</feature>
<protein>
    <submittedName>
        <fullName evidence="1">Uncharacterized protein</fullName>
    </submittedName>
</protein>
<keyword evidence="2" id="KW-1185">Reference proteome</keyword>
<dbReference type="AlphaFoldDB" id="A0A6H5GVU9"/>
<accession>A0A6H5GVU9</accession>
<reference evidence="1 2" key="1">
    <citation type="submission" date="2020-02" db="EMBL/GenBank/DDBJ databases">
        <authorList>
            <person name="Ferguson B K."/>
        </authorList>
    </citation>
    <scope>NUCLEOTIDE SEQUENCE [LARGE SCALE GENOMIC DNA]</scope>
</reference>
<name>A0A6H5GVU9_9HEMI</name>
<organism evidence="1 2">
    <name type="scientific">Nesidiocoris tenuis</name>
    <dbReference type="NCBI Taxonomy" id="355587"/>
    <lineage>
        <taxon>Eukaryota</taxon>
        <taxon>Metazoa</taxon>
        <taxon>Ecdysozoa</taxon>
        <taxon>Arthropoda</taxon>
        <taxon>Hexapoda</taxon>
        <taxon>Insecta</taxon>
        <taxon>Pterygota</taxon>
        <taxon>Neoptera</taxon>
        <taxon>Paraneoptera</taxon>
        <taxon>Hemiptera</taxon>
        <taxon>Heteroptera</taxon>
        <taxon>Panheteroptera</taxon>
        <taxon>Cimicomorpha</taxon>
        <taxon>Miridae</taxon>
        <taxon>Dicyphina</taxon>
        <taxon>Nesidiocoris</taxon>
    </lineage>
</organism>
<gene>
    <name evidence="1" type="ORF">NTEN_LOCUS13373</name>
</gene>
<sequence>MPSIKCQTPAISIYIPTTFKYIQCQARKFNLLVPIGMLEYQSRNPPEESSQQTLKPTFRIKKFQFILDSHQDGRTVESALFDNSPIMKKVVSLANR</sequence>